<sequence length="139" mass="14684">MADAPAQPQFRNFLALLLLAMLACACSTARPDPETLRTIGEGDTFELAIGERVSLAGQGALSYLALVADSRCPVDVQCVWAGSAEISLHWEPVNADAQTFRLSSHGGDDSHPLGPRVLRLVSVDPGDAPAIRLALHAPD</sequence>
<proteinExistence type="predicted"/>
<name>A0ABP9DVT8_9GAMM</name>
<gene>
    <name evidence="2" type="ORF">GCM10023332_11900</name>
</gene>
<dbReference type="EMBL" id="BAABJY010000002">
    <property type="protein sequence ID" value="GAA4861537.1"/>
    <property type="molecule type" value="Genomic_DNA"/>
</dbReference>
<evidence type="ECO:0008006" key="4">
    <source>
        <dbReference type="Google" id="ProtNLM"/>
    </source>
</evidence>
<dbReference type="RefSeq" id="WP_345294611.1">
    <property type="nucleotide sequence ID" value="NZ_BAABJY010000002.1"/>
</dbReference>
<keyword evidence="3" id="KW-1185">Reference proteome</keyword>
<comment type="caution">
    <text evidence="2">The sequence shown here is derived from an EMBL/GenBank/DDBJ whole genome shotgun (WGS) entry which is preliminary data.</text>
</comment>
<accession>A0ABP9DVT8</accession>
<protein>
    <recommendedName>
        <fullName evidence="4">DUF1425 domain-containing protein</fullName>
    </recommendedName>
</protein>
<evidence type="ECO:0000256" key="1">
    <source>
        <dbReference type="SAM" id="SignalP"/>
    </source>
</evidence>
<evidence type="ECO:0000313" key="3">
    <source>
        <dbReference type="Proteomes" id="UP001501323"/>
    </source>
</evidence>
<dbReference type="Proteomes" id="UP001501323">
    <property type="component" value="Unassembled WGS sequence"/>
</dbReference>
<feature type="signal peptide" evidence="1">
    <location>
        <begin position="1"/>
        <end position="29"/>
    </location>
</feature>
<reference evidence="3" key="1">
    <citation type="journal article" date="2019" name="Int. J. Syst. Evol. Microbiol.">
        <title>The Global Catalogue of Microorganisms (GCM) 10K type strain sequencing project: providing services to taxonomists for standard genome sequencing and annotation.</title>
        <authorList>
            <consortium name="The Broad Institute Genomics Platform"/>
            <consortium name="The Broad Institute Genome Sequencing Center for Infectious Disease"/>
            <person name="Wu L."/>
            <person name="Ma J."/>
        </authorList>
    </citation>
    <scope>NUCLEOTIDE SEQUENCE [LARGE SCALE GENOMIC DNA]</scope>
    <source>
        <strain evidence="3">JCM 18392</strain>
    </source>
</reference>
<feature type="chain" id="PRO_5046658630" description="DUF1425 domain-containing protein" evidence="1">
    <location>
        <begin position="30"/>
        <end position="139"/>
    </location>
</feature>
<evidence type="ECO:0000313" key="2">
    <source>
        <dbReference type="EMBL" id="GAA4861537.1"/>
    </source>
</evidence>
<keyword evidence="1" id="KW-0732">Signal</keyword>
<organism evidence="2 3">
    <name type="scientific">Luteimonas vadosa</name>
    <dbReference type="NCBI Taxonomy" id="1165507"/>
    <lineage>
        <taxon>Bacteria</taxon>
        <taxon>Pseudomonadati</taxon>
        <taxon>Pseudomonadota</taxon>
        <taxon>Gammaproteobacteria</taxon>
        <taxon>Lysobacterales</taxon>
        <taxon>Lysobacteraceae</taxon>
        <taxon>Luteimonas</taxon>
    </lineage>
</organism>